<evidence type="ECO:0000256" key="1">
    <source>
        <dbReference type="ARBA" id="ARBA00022527"/>
    </source>
</evidence>
<keyword evidence="2 7" id="KW-0808">Transferase</keyword>
<dbReference type="Gene3D" id="2.170.270.10">
    <property type="entry name" value="SET domain"/>
    <property type="match status" value="1"/>
</dbReference>
<dbReference type="GO" id="GO:0005524">
    <property type="term" value="F:ATP binding"/>
    <property type="evidence" value="ECO:0007669"/>
    <property type="project" value="UniProtKB-UniRule"/>
</dbReference>
<comment type="caution">
    <text evidence="11">The sequence shown here is derived from an EMBL/GenBank/DDBJ whole genome shotgun (WGS) entry which is preliminary data.</text>
</comment>
<dbReference type="FunFam" id="3.30.200.20:FF:000046">
    <property type="entry name" value="Mitogen-activated protein kinase"/>
    <property type="match status" value="1"/>
</dbReference>
<dbReference type="Gene3D" id="3.30.200.20">
    <property type="entry name" value="Phosphorylase Kinase, domain 1"/>
    <property type="match status" value="1"/>
</dbReference>
<keyword evidence="5 6" id="KW-0067">ATP-binding</keyword>
<dbReference type="GO" id="GO:0004707">
    <property type="term" value="F:MAP kinase activity"/>
    <property type="evidence" value="ECO:0007669"/>
    <property type="project" value="UniProtKB-EC"/>
</dbReference>
<evidence type="ECO:0000313" key="11">
    <source>
        <dbReference type="EMBL" id="OLP83680.1"/>
    </source>
</evidence>
<dbReference type="Pfam" id="PF00069">
    <property type="entry name" value="Pkinase"/>
    <property type="match status" value="1"/>
</dbReference>
<evidence type="ECO:0000256" key="6">
    <source>
        <dbReference type="PROSITE-ProRule" id="PRU10141"/>
    </source>
</evidence>
<keyword evidence="12" id="KW-1185">Reference proteome</keyword>
<accession>A0A1Q9CL81</accession>
<dbReference type="InterPro" id="IPR017441">
    <property type="entry name" value="Protein_kinase_ATP_BS"/>
</dbReference>
<dbReference type="FunFam" id="1.10.510.10:FF:000098">
    <property type="entry name" value="Mitogen-activated protein kinase 1"/>
    <property type="match status" value="1"/>
</dbReference>
<dbReference type="InterPro" id="IPR003527">
    <property type="entry name" value="MAP_kinase_CS"/>
</dbReference>
<evidence type="ECO:0000256" key="2">
    <source>
        <dbReference type="ARBA" id="ARBA00022679"/>
    </source>
</evidence>
<dbReference type="PROSITE" id="PS50011">
    <property type="entry name" value="PROTEIN_KINASE_DOM"/>
    <property type="match status" value="1"/>
</dbReference>
<dbReference type="EC" id="2.7.11.24" evidence="7"/>
<dbReference type="InterPro" id="IPR001214">
    <property type="entry name" value="SET_dom"/>
</dbReference>
<dbReference type="PROSITE" id="PS00108">
    <property type="entry name" value="PROTEIN_KINASE_ST"/>
    <property type="match status" value="1"/>
</dbReference>
<organism evidence="11 12">
    <name type="scientific">Symbiodinium microadriaticum</name>
    <name type="common">Dinoflagellate</name>
    <name type="synonym">Zooxanthella microadriatica</name>
    <dbReference type="NCBI Taxonomy" id="2951"/>
    <lineage>
        <taxon>Eukaryota</taxon>
        <taxon>Sar</taxon>
        <taxon>Alveolata</taxon>
        <taxon>Dinophyceae</taxon>
        <taxon>Suessiales</taxon>
        <taxon>Symbiodiniaceae</taxon>
        <taxon>Symbiodinium</taxon>
    </lineage>
</organism>
<comment type="activity regulation">
    <text evidence="7">Activated by threonine and tyrosine phosphorylation.</text>
</comment>
<dbReference type="Gene3D" id="1.10.510.10">
    <property type="entry name" value="Transferase(Phosphotransferase) domain 1"/>
    <property type="match status" value="1"/>
</dbReference>
<dbReference type="OrthoDB" id="265717at2759"/>
<evidence type="ECO:0000256" key="4">
    <source>
        <dbReference type="ARBA" id="ARBA00022777"/>
    </source>
</evidence>
<reference evidence="11 12" key="1">
    <citation type="submission" date="2016-02" db="EMBL/GenBank/DDBJ databases">
        <title>Genome analysis of coral dinoflagellate symbionts highlights evolutionary adaptations to a symbiotic lifestyle.</title>
        <authorList>
            <person name="Aranda M."/>
            <person name="Li Y."/>
            <person name="Liew Y.J."/>
            <person name="Baumgarten S."/>
            <person name="Simakov O."/>
            <person name="Wilson M."/>
            <person name="Piel J."/>
            <person name="Ashoor H."/>
            <person name="Bougouffa S."/>
            <person name="Bajic V.B."/>
            <person name="Ryu T."/>
            <person name="Ravasi T."/>
            <person name="Bayer T."/>
            <person name="Micklem G."/>
            <person name="Kim H."/>
            <person name="Bhak J."/>
            <person name="Lajeunesse T.C."/>
            <person name="Voolstra C.R."/>
        </authorList>
    </citation>
    <scope>NUCLEOTIDE SEQUENCE [LARGE SCALE GENOMIC DNA]</scope>
    <source>
        <strain evidence="11 12">CCMP2467</strain>
    </source>
</reference>
<dbReference type="PANTHER" id="PTHR24055">
    <property type="entry name" value="MITOGEN-ACTIVATED PROTEIN KINASE"/>
    <property type="match status" value="1"/>
</dbReference>
<dbReference type="InterPro" id="IPR008271">
    <property type="entry name" value="Ser/Thr_kinase_AS"/>
</dbReference>
<evidence type="ECO:0000259" key="10">
    <source>
        <dbReference type="PROSITE" id="PS50280"/>
    </source>
</evidence>
<feature type="region of interest" description="Disordered" evidence="8">
    <location>
        <begin position="797"/>
        <end position="823"/>
    </location>
</feature>
<dbReference type="EMBL" id="LSRX01001100">
    <property type="protein sequence ID" value="OLP83680.1"/>
    <property type="molecule type" value="Genomic_DNA"/>
</dbReference>
<evidence type="ECO:0000259" key="9">
    <source>
        <dbReference type="PROSITE" id="PS50011"/>
    </source>
</evidence>
<evidence type="ECO:0000256" key="3">
    <source>
        <dbReference type="ARBA" id="ARBA00022741"/>
    </source>
</evidence>
<sequence>MWAGGAFPSAVMRTAKWARTPCRYKRECQQLQCIWKYKRFERTLSRFGYGCYGVTDEVSVDTSTVPAWMFWDHGSRVSGRYRGSGMEVQHDESGMDALGSRMSGKKDVVAMRTIPSPWRVDISLEWRDLSVALETQPWQRDVCLFAIIARMSLNSLNLDTACYIVHGTNFQVSKRYTVLEQVGQGAYGIVCAAQDEETQESVAVKKIENAFEHITFTKRTLRELRILRHLQHENLIDVRNIFLAGSKDDFEDIYVISELMETDLASILKSTQPLTDDHCQFFLYQILRGMKYVHSAQVIHRDLKPRNLLVNGNCDLKICDFGLARVSFSKEFQTCPMTEYVCTRWYRAPEVLCSWVDYTTAIDIWSIGCIFAEMLERKPLFPGHNTQHQLQSIISFLGKPSAEELNKIKNEKCRRFIESLPATTAQSLQEVFPNANPSAMEFLSATLRFDPEQRVAVTEALTLSYVSQLYCPEDEPVRGPLDTSDFEFERRKINIKALREELWLEVLRLTGQLHHNFSPSLTPPRTTTRTSGSATWISNCRWEKSTTFPPIGCLLLASPNTLQTRRRSKHLNSLVFQGRCVWRYEEVCRQTWEQVDTKCPQLSVSPDHCGSARHSKRHLVDSVSNLIEPYRKLSLMPSIGCETATAVSLVTLLESGDHTSRAPSQLSDIYLSYLWPPWPEQRMDHNQAFDWEELEKVEEAHLCKEATATRDSALRSGLRLARPNWSQSELLAAERKLAGVGIRSAKDLGAALEEASLQVPRINHLLQRAGFRAFSADAVAALRQVFLASSSATSVGTEDVKPALHAPTAPDAGNSEDEAGFDEAPQGDLSDWAVVHDRVAVRAAPSTQAEALGVLVRGRLVRGCRRDIAGESWISVRLNDAVGGSMAEHAPREWRILVHEVALCRSQDDSTKFKDIPQRAGPLIGWQQGSWMRLGHKSGYVRIDRGGVAQLQEMPERMAWLLTSGDSVGLGTLLAPLDAAADVEQGTQIRRVPGRGLSLFATKDFDQGVAVLEDRPFFKRPSFGQLQKYHKLFSKTFQKQYEKIKAPLMLPGNSGTLQSFVFASPSMLRSAVAFASSSRLVQQMILELHHPRLDLAHPIVSIAGEVAALCARTVPECAEVEAVLQRAILAIEMNIFTGESCFLTISRLNHSCFPNVVFVSGKRHFRSLKPIQAGQELLHSYLGRELLLPIELRRRHLWRSKCFQCDCERCAAEDDPLRAIACKRCAEQGQRWEVLHSPGVWLRSSPSTDSLQRCFLKTGTRLKALPQSEEGPSGWILVEAWPEPASEDIKDTGWVLTDGRNLAPSINRMLCVQISEDGRQASDGFDGAAVAWSPGRAFWDLASLMLLPADEQNPVSPEEEDEEDAVARNALDGMPRGLELPAAAFESSDVPLAAFDGKSWRCPKCGRPPKNEEELQSVEPLLGRLAEKTFFSPSMTPALGSLQGGLRGSGQTLKMVKRSFVRRALELAATVSLVLGPQHWTVHWARLLVVDLYISKMSYAPLGSRRVEMAAALFSGLEELWEWLASLRLAHNPSCFLVTRILEALRLAGAGSAVLLPPEIQTKARRLQSLVDNCEKQVDILPLRPLIIDGSISFQ</sequence>
<evidence type="ECO:0000256" key="8">
    <source>
        <dbReference type="SAM" id="MobiDB-lite"/>
    </source>
</evidence>
<dbReference type="InterPro" id="IPR046341">
    <property type="entry name" value="SET_dom_sf"/>
</dbReference>
<comment type="similarity">
    <text evidence="7">Belongs to the protein kinase superfamily. Ser/Thr protein kinase family. MAP kinase subfamily.</text>
</comment>
<evidence type="ECO:0000256" key="5">
    <source>
        <dbReference type="ARBA" id="ARBA00022840"/>
    </source>
</evidence>
<dbReference type="InterPro" id="IPR050117">
    <property type="entry name" value="MAPK"/>
</dbReference>
<keyword evidence="4 7" id="KW-0418">Kinase</keyword>
<dbReference type="InterPro" id="IPR011009">
    <property type="entry name" value="Kinase-like_dom_sf"/>
</dbReference>
<dbReference type="SUPFAM" id="SSF82199">
    <property type="entry name" value="SET domain"/>
    <property type="match status" value="1"/>
</dbReference>
<feature type="binding site" evidence="6">
    <location>
        <position position="206"/>
    </location>
    <ligand>
        <name>ATP</name>
        <dbReference type="ChEBI" id="CHEBI:30616"/>
    </ligand>
</feature>
<name>A0A1Q9CL81_SYMMI</name>
<keyword evidence="7" id="KW-0460">Magnesium</keyword>
<protein>
    <recommendedName>
        <fullName evidence="7">Mitogen-activated protein kinase</fullName>
        <ecNumber evidence="7">2.7.11.24</ecNumber>
    </recommendedName>
</protein>
<dbReference type="SUPFAM" id="SSF56112">
    <property type="entry name" value="Protein kinase-like (PK-like)"/>
    <property type="match status" value="1"/>
</dbReference>
<dbReference type="PROSITE" id="PS01351">
    <property type="entry name" value="MAPK"/>
    <property type="match status" value="1"/>
</dbReference>
<dbReference type="CDD" id="cd07834">
    <property type="entry name" value="STKc_MAPK"/>
    <property type="match status" value="1"/>
</dbReference>
<dbReference type="Proteomes" id="UP000186817">
    <property type="component" value="Unassembled WGS sequence"/>
</dbReference>
<comment type="catalytic activity">
    <reaction evidence="7">
        <text>L-threonyl-[protein] + ATP = O-phospho-L-threonyl-[protein] + ADP + H(+)</text>
        <dbReference type="Rhea" id="RHEA:46608"/>
        <dbReference type="Rhea" id="RHEA-COMP:11060"/>
        <dbReference type="Rhea" id="RHEA-COMP:11605"/>
        <dbReference type="ChEBI" id="CHEBI:15378"/>
        <dbReference type="ChEBI" id="CHEBI:30013"/>
        <dbReference type="ChEBI" id="CHEBI:30616"/>
        <dbReference type="ChEBI" id="CHEBI:61977"/>
        <dbReference type="ChEBI" id="CHEBI:456216"/>
        <dbReference type="EC" id="2.7.11.24"/>
    </reaction>
</comment>
<evidence type="ECO:0000256" key="7">
    <source>
        <dbReference type="RuleBase" id="RU361165"/>
    </source>
</evidence>
<dbReference type="InterPro" id="IPR000719">
    <property type="entry name" value="Prot_kinase_dom"/>
</dbReference>
<dbReference type="PROSITE" id="PS00107">
    <property type="entry name" value="PROTEIN_KINASE_ATP"/>
    <property type="match status" value="1"/>
</dbReference>
<gene>
    <name evidence="11" type="primary">erkA</name>
    <name evidence="11" type="ORF">AK812_SmicGene35534</name>
</gene>
<keyword evidence="3 6" id="KW-0547">Nucleotide-binding</keyword>
<dbReference type="Pfam" id="PF00856">
    <property type="entry name" value="SET"/>
    <property type="match status" value="1"/>
</dbReference>
<comment type="cofactor">
    <cofactor evidence="7">
        <name>Mg(2+)</name>
        <dbReference type="ChEBI" id="CHEBI:18420"/>
    </cofactor>
</comment>
<dbReference type="SMART" id="SM00220">
    <property type="entry name" value="S_TKc"/>
    <property type="match status" value="1"/>
</dbReference>
<feature type="domain" description="SET" evidence="10">
    <location>
        <begin position="985"/>
        <end position="1182"/>
    </location>
</feature>
<proteinExistence type="inferred from homology"/>
<evidence type="ECO:0000313" key="12">
    <source>
        <dbReference type="Proteomes" id="UP000186817"/>
    </source>
</evidence>
<feature type="domain" description="Protein kinase" evidence="9">
    <location>
        <begin position="176"/>
        <end position="466"/>
    </location>
</feature>
<dbReference type="CDD" id="cd20071">
    <property type="entry name" value="SET_SMYD"/>
    <property type="match status" value="1"/>
</dbReference>
<dbReference type="PROSITE" id="PS50280">
    <property type="entry name" value="SET"/>
    <property type="match status" value="1"/>
</dbReference>
<keyword evidence="1 7" id="KW-0723">Serine/threonine-protein kinase</keyword>